<evidence type="ECO:0000313" key="1">
    <source>
        <dbReference type="EMBL" id="KXJ87282.1"/>
    </source>
</evidence>
<proteinExistence type="predicted"/>
<dbReference type="InParanoid" id="A0A136IQT0"/>
<keyword evidence="2" id="KW-1185">Reference proteome</keyword>
<dbReference type="SUPFAM" id="SSF55961">
    <property type="entry name" value="Bet v1-like"/>
    <property type="match status" value="1"/>
</dbReference>
<protein>
    <submittedName>
        <fullName evidence="1">Uncharacterized protein</fullName>
    </submittedName>
</protein>
<feature type="non-terminal residue" evidence="1">
    <location>
        <position position="175"/>
    </location>
</feature>
<sequence length="175" mass="19999">MMCAELTIRAPPRFVYDTLIDFDRYPLWNSFVTRVYAYPANVTHTPRDVYVGMPMNFSIAGMLGDDDPTVGESVEAVTVLQGKPRGKSRFLMNTWRSDTYIEGGFVIAEHPNILTPVEGKGPGGKGKVWTRYVSYETYYDDPLSDVIKAYQGRLQILFDRQGAELKKYVEERWHA</sequence>
<accession>A0A136IQT0</accession>
<gene>
    <name evidence="1" type="ORF">Micbo1qcDRAFT_167638</name>
</gene>
<reference evidence="2" key="1">
    <citation type="submission" date="2016-02" db="EMBL/GenBank/DDBJ databases">
        <title>Draft genome sequence of Microdochium bolleyi, a fungal endophyte of beachgrass.</title>
        <authorList>
            <consortium name="DOE Joint Genome Institute"/>
            <person name="David A.S."/>
            <person name="May G."/>
            <person name="Haridas S."/>
            <person name="Lim J."/>
            <person name="Wang M."/>
            <person name="Labutti K."/>
            <person name="Lipzen A."/>
            <person name="Barry K."/>
            <person name="Grigoriev I.V."/>
        </authorList>
    </citation>
    <scope>NUCLEOTIDE SEQUENCE [LARGE SCALE GENOMIC DNA]</scope>
    <source>
        <strain evidence="2">J235TASD1</strain>
    </source>
</reference>
<dbReference type="OrthoDB" id="509124at2759"/>
<dbReference type="EMBL" id="KQ964263">
    <property type="protein sequence ID" value="KXJ87282.1"/>
    <property type="molecule type" value="Genomic_DNA"/>
</dbReference>
<name>A0A136IQT0_9PEZI</name>
<organism evidence="1 2">
    <name type="scientific">Microdochium bolleyi</name>
    <dbReference type="NCBI Taxonomy" id="196109"/>
    <lineage>
        <taxon>Eukaryota</taxon>
        <taxon>Fungi</taxon>
        <taxon>Dikarya</taxon>
        <taxon>Ascomycota</taxon>
        <taxon>Pezizomycotina</taxon>
        <taxon>Sordariomycetes</taxon>
        <taxon>Xylariomycetidae</taxon>
        <taxon>Xylariales</taxon>
        <taxon>Microdochiaceae</taxon>
        <taxon>Microdochium</taxon>
    </lineage>
</organism>
<dbReference type="AlphaFoldDB" id="A0A136IQT0"/>
<dbReference type="Proteomes" id="UP000070501">
    <property type="component" value="Unassembled WGS sequence"/>
</dbReference>
<evidence type="ECO:0000313" key="2">
    <source>
        <dbReference type="Proteomes" id="UP000070501"/>
    </source>
</evidence>